<dbReference type="InterPro" id="IPR005062">
    <property type="entry name" value="SAC3/GANP/THP3_conserved"/>
</dbReference>
<protein>
    <submittedName>
        <fullName evidence="2">SAC3/GANP/Nin1/mts3/eIF-3 p25 family-domain-containing protein</fullName>
    </submittedName>
</protein>
<dbReference type="EMBL" id="KZ992581">
    <property type="protein sequence ID" value="RKP08647.1"/>
    <property type="molecule type" value="Genomic_DNA"/>
</dbReference>
<dbReference type="Pfam" id="PF03399">
    <property type="entry name" value="SAC3_GANP"/>
    <property type="match status" value="1"/>
</dbReference>
<gene>
    <name evidence="2" type="ORF">THASP1DRAFT_15380</name>
</gene>
<dbReference type="GO" id="GO:0005737">
    <property type="term" value="C:cytoplasm"/>
    <property type="evidence" value="ECO:0007669"/>
    <property type="project" value="TreeGrafter"/>
</dbReference>
<dbReference type="GO" id="GO:0006406">
    <property type="term" value="P:mRNA export from nucleus"/>
    <property type="evidence" value="ECO:0007669"/>
    <property type="project" value="TreeGrafter"/>
</dbReference>
<reference evidence="3" key="1">
    <citation type="journal article" date="2018" name="Nat. Microbiol.">
        <title>Leveraging single-cell genomics to expand the fungal tree of life.</title>
        <authorList>
            <person name="Ahrendt S.R."/>
            <person name="Quandt C.A."/>
            <person name="Ciobanu D."/>
            <person name="Clum A."/>
            <person name="Salamov A."/>
            <person name="Andreopoulos B."/>
            <person name="Cheng J.F."/>
            <person name="Woyke T."/>
            <person name="Pelin A."/>
            <person name="Henrissat B."/>
            <person name="Reynolds N.K."/>
            <person name="Benny G.L."/>
            <person name="Smith M.E."/>
            <person name="James T.Y."/>
            <person name="Grigoriev I.V."/>
        </authorList>
    </citation>
    <scope>NUCLEOTIDE SEQUENCE [LARGE SCALE GENOMIC DNA]</scope>
    <source>
        <strain evidence="3">RSA 1356</strain>
    </source>
</reference>
<feature type="domain" description="SAC3/GANP/THP3 conserved" evidence="1">
    <location>
        <begin position="56"/>
        <end position="357"/>
    </location>
</feature>
<dbReference type="Gene3D" id="1.25.40.990">
    <property type="match status" value="1"/>
</dbReference>
<keyword evidence="3" id="KW-1185">Reference proteome</keyword>
<dbReference type="STRING" id="78915.A0A4P9XRD0"/>
<evidence type="ECO:0000313" key="3">
    <source>
        <dbReference type="Proteomes" id="UP000271241"/>
    </source>
</evidence>
<dbReference type="InterPro" id="IPR045107">
    <property type="entry name" value="SAC3/GANP/THP3"/>
</dbReference>
<dbReference type="PANTHER" id="PTHR12436">
    <property type="entry name" value="80 KDA MCM3-ASSOCIATED PROTEIN"/>
    <property type="match status" value="1"/>
</dbReference>
<dbReference type="AlphaFoldDB" id="A0A4P9XRD0"/>
<evidence type="ECO:0000313" key="2">
    <source>
        <dbReference type="EMBL" id="RKP08647.1"/>
    </source>
</evidence>
<proteinExistence type="predicted"/>
<name>A0A4P9XRD0_9FUNG</name>
<evidence type="ECO:0000259" key="1">
    <source>
        <dbReference type="Pfam" id="PF03399"/>
    </source>
</evidence>
<dbReference type="Proteomes" id="UP000271241">
    <property type="component" value="Unassembled WGS sequence"/>
</dbReference>
<organism evidence="2 3">
    <name type="scientific">Thamnocephalis sphaerospora</name>
    <dbReference type="NCBI Taxonomy" id="78915"/>
    <lineage>
        <taxon>Eukaryota</taxon>
        <taxon>Fungi</taxon>
        <taxon>Fungi incertae sedis</taxon>
        <taxon>Zoopagomycota</taxon>
        <taxon>Zoopagomycotina</taxon>
        <taxon>Zoopagomycetes</taxon>
        <taxon>Zoopagales</taxon>
        <taxon>Sigmoideomycetaceae</taxon>
        <taxon>Thamnocephalis</taxon>
    </lineage>
</organism>
<dbReference type="PANTHER" id="PTHR12436:SF3">
    <property type="entry name" value="GERMINAL-CENTER ASSOCIATED NUCLEAR PROTEIN"/>
    <property type="match status" value="1"/>
</dbReference>
<accession>A0A4P9XRD0</accession>
<dbReference type="OrthoDB" id="264795at2759"/>
<sequence>MASAVAGAHQTASSIQLKRGRETLRRQYIEQGLLQDPEKRIDLKRAIRFVGTCQDMCPEFEREEREYQKSIDKYEQLANAKHRIDHTRAVKTFHRPAAGNEQPLPCDVRPPPVLERTLRYLIHDIVAVHGIEDTHFFVRDRMRSIRQDYTLQNERGPSAIAVHEQIARFHIACTHLLCESSGFSESQEMEQLRKGTRSPMVTRLMLQSLQEFYDDALIAGIECPNEAEFRSYYLVAHLGDKDVLRQAQYYRPQVYQSPMVQQALRFHSLYQRSGSFITVNMARFFRTVAHPATTFLTACMLEHFFINVRKHSLFSLCASVNIKQRPAVAIPQFAAMFGFTDNEELLKFCAYYGLTVTDSKVMLSTPQVQAEQASRLAIAQ</sequence>
<dbReference type="GO" id="GO:0070390">
    <property type="term" value="C:transcription export complex 2"/>
    <property type="evidence" value="ECO:0007669"/>
    <property type="project" value="TreeGrafter"/>
</dbReference>